<dbReference type="RefSeq" id="WP_084310640.1">
    <property type="nucleotide sequence ID" value="NZ_FNIJ01000005.1"/>
</dbReference>
<feature type="domain" description="Fe-containing alcohol dehydrogenase-like C-terminal" evidence="3">
    <location>
        <begin position="203"/>
        <end position="357"/>
    </location>
</feature>
<dbReference type="Pfam" id="PF25137">
    <property type="entry name" value="ADH_Fe_C"/>
    <property type="match status" value="1"/>
</dbReference>
<protein>
    <submittedName>
        <fullName evidence="4">Alcohol dehydrogenase, class IV</fullName>
    </submittedName>
</protein>
<dbReference type="GO" id="GO:0004022">
    <property type="term" value="F:alcohol dehydrogenase (NAD+) activity"/>
    <property type="evidence" value="ECO:0007669"/>
    <property type="project" value="TreeGrafter"/>
</dbReference>
<dbReference type="Pfam" id="PF00465">
    <property type="entry name" value="Fe-ADH"/>
    <property type="match status" value="1"/>
</dbReference>
<evidence type="ECO:0000259" key="2">
    <source>
        <dbReference type="Pfam" id="PF00465"/>
    </source>
</evidence>
<dbReference type="InterPro" id="IPR056798">
    <property type="entry name" value="ADH_Fe_C"/>
</dbReference>
<dbReference type="PANTHER" id="PTHR11496">
    <property type="entry name" value="ALCOHOL DEHYDROGENASE"/>
    <property type="match status" value="1"/>
</dbReference>
<sequence>MSNTGYFHYWMRTQVHSGDGALVRVPALMQQLGGRRVLLVTGAGVRRAGLVERLEAVFAANRGGGQPVLVGVVEADAAAESVNHAAAVARSLQVDAIVALGGGRVLDAAKAIKYALGHGLADIQDVLLGGIRLETSPPAQPLGIAHIAVPTLAGSGAEASNAAAIRCERLGGYRALLVAPYLDADIAVLDAQLTAEVPVALAVAGGLHALAQALEVIASPASNAFSDASAFAAVDLIRRWLPLLSREPGNAEARAALLQASMLAGQARAGVLGAMPVHGCASALGLFHDIPFGQLKGALLPVALDVLRDYYRPAASRLARAFAITDAGCSADECLQQVIVLLQALLDETGMPRAIPEVAQAEMQWIVQAVGADPAAMFLRLTPEQVGLMVARLAGA</sequence>
<dbReference type="SUPFAM" id="SSF56796">
    <property type="entry name" value="Dehydroquinate synthase-like"/>
    <property type="match status" value="1"/>
</dbReference>
<proteinExistence type="predicted"/>
<dbReference type="Gene3D" id="1.20.1090.10">
    <property type="entry name" value="Dehydroquinate synthase-like - alpha domain"/>
    <property type="match status" value="1"/>
</dbReference>
<dbReference type="Gene3D" id="3.40.50.1970">
    <property type="match status" value="1"/>
</dbReference>
<evidence type="ECO:0000313" key="5">
    <source>
        <dbReference type="Proteomes" id="UP000242957"/>
    </source>
</evidence>
<reference evidence="5" key="1">
    <citation type="submission" date="2016-10" db="EMBL/GenBank/DDBJ databases">
        <authorList>
            <person name="Varghese N."/>
            <person name="Submissions S."/>
        </authorList>
    </citation>
    <scope>NUCLEOTIDE SEQUENCE [LARGE SCALE GENOMIC DNA]</scope>
    <source>
        <strain evidence="5">JCM 21621</strain>
    </source>
</reference>
<dbReference type="AlphaFoldDB" id="A0A1H0EA51"/>
<evidence type="ECO:0000259" key="3">
    <source>
        <dbReference type="Pfam" id="PF25137"/>
    </source>
</evidence>
<dbReference type="OrthoDB" id="9815791at2"/>
<dbReference type="InterPro" id="IPR039697">
    <property type="entry name" value="Alcohol_dehydrogenase_Fe"/>
</dbReference>
<evidence type="ECO:0000256" key="1">
    <source>
        <dbReference type="ARBA" id="ARBA00023002"/>
    </source>
</evidence>
<dbReference type="STRING" id="198616.SAMN05216193_10597"/>
<evidence type="ECO:0000313" key="4">
    <source>
        <dbReference type="EMBL" id="SDN79213.1"/>
    </source>
</evidence>
<name>A0A1H0EA51_9PSED</name>
<feature type="domain" description="Alcohol dehydrogenase iron-type/glycerol dehydrogenase GldA" evidence="2">
    <location>
        <begin position="13"/>
        <end position="190"/>
    </location>
</feature>
<keyword evidence="1" id="KW-0560">Oxidoreductase</keyword>
<dbReference type="EMBL" id="FNIJ01000005">
    <property type="protein sequence ID" value="SDN79213.1"/>
    <property type="molecule type" value="Genomic_DNA"/>
</dbReference>
<accession>A0A1H0EA51</accession>
<keyword evidence="5" id="KW-1185">Reference proteome</keyword>
<dbReference type="Proteomes" id="UP000242957">
    <property type="component" value="Unassembled WGS sequence"/>
</dbReference>
<dbReference type="InterPro" id="IPR001670">
    <property type="entry name" value="ADH_Fe/GldA"/>
</dbReference>
<organism evidence="4 5">
    <name type="scientific">Pseudomonas jinjuensis</name>
    <dbReference type="NCBI Taxonomy" id="198616"/>
    <lineage>
        <taxon>Bacteria</taxon>
        <taxon>Pseudomonadati</taxon>
        <taxon>Pseudomonadota</taxon>
        <taxon>Gammaproteobacteria</taxon>
        <taxon>Pseudomonadales</taxon>
        <taxon>Pseudomonadaceae</taxon>
        <taxon>Pseudomonas</taxon>
    </lineage>
</organism>
<dbReference type="GO" id="GO:0046872">
    <property type="term" value="F:metal ion binding"/>
    <property type="evidence" value="ECO:0007669"/>
    <property type="project" value="InterPro"/>
</dbReference>
<gene>
    <name evidence="4" type="ORF">SAMN05216193_10597</name>
</gene>
<dbReference type="PANTHER" id="PTHR11496:SF83">
    <property type="entry name" value="HYDROXYACID-OXOACID TRANSHYDROGENASE, MITOCHONDRIAL"/>
    <property type="match status" value="1"/>
</dbReference>